<dbReference type="EMBL" id="JAJFAZ020000002">
    <property type="protein sequence ID" value="KAI5342640.1"/>
    <property type="molecule type" value="Genomic_DNA"/>
</dbReference>
<evidence type="ECO:0000313" key="2">
    <source>
        <dbReference type="Proteomes" id="UP001054821"/>
    </source>
</evidence>
<accession>A0AAD4ZE46</accession>
<proteinExistence type="predicted"/>
<reference evidence="1 2" key="1">
    <citation type="journal article" date="2022" name="G3 (Bethesda)">
        <title>Whole-genome sequence and methylome profiling of the almond [Prunus dulcis (Mill.) D.A. Webb] cultivar 'Nonpareil'.</title>
        <authorList>
            <person name="D'Amico-Willman K.M."/>
            <person name="Ouma W.Z."/>
            <person name="Meulia T."/>
            <person name="Sideli G.M."/>
            <person name="Gradziel T.M."/>
            <person name="Fresnedo-Ramirez J."/>
        </authorList>
    </citation>
    <scope>NUCLEOTIDE SEQUENCE [LARGE SCALE GENOMIC DNA]</scope>
    <source>
        <strain evidence="1">Clone GOH B32 T37-40</strain>
    </source>
</reference>
<organism evidence="1 2">
    <name type="scientific">Prunus dulcis</name>
    <name type="common">Almond</name>
    <name type="synonym">Amygdalus dulcis</name>
    <dbReference type="NCBI Taxonomy" id="3755"/>
    <lineage>
        <taxon>Eukaryota</taxon>
        <taxon>Viridiplantae</taxon>
        <taxon>Streptophyta</taxon>
        <taxon>Embryophyta</taxon>
        <taxon>Tracheophyta</taxon>
        <taxon>Spermatophyta</taxon>
        <taxon>Magnoliopsida</taxon>
        <taxon>eudicotyledons</taxon>
        <taxon>Gunneridae</taxon>
        <taxon>Pentapetalae</taxon>
        <taxon>rosids</taxon>
        <taxon>fabids</taxon>
        <taxon>Rosales</taxon>
        <taxon>Rosaceae</taxon>
        <taxon>Amygdaloideae</taxon>
        <taxon>Amygdaleae</taxon>
        <taxon>Prunus</taxon>
    </lineage>
</organism>
<dbReference type="Proteomes" id="UP001054821">
    <property type="component" value="Chromosome 2"/>
</dbReference>
<name>A0AAD4ZE46_PRUDU</name>
<protein>
    <submittedName>
        <fullName evidence="1">Uncharacterized protein</fullName>
    </submittedName>
</protein>
<gene>
    <name evidence="1" type="ORF">L3X38_010516</name>
</gene>
<keyword evidence="2" id="KW-1185">Reference proteome</keyword>
<comment type="caution">
    <text evidence="1">The sequence shown here is derived from an EMBL/GenBank/DDBJ whole genome shotgun (WGS) entry which is preliminary data.</text>
</comment>
<evidence type="ECO:0000313" key="1">
    <source>
        <dbReference type="EMBL" id="KAI5342640.1"/>
    </source>
</evidence>
<sequence length="145" mass="16561">MFKGLSCVFLDNYLRLEFLIALLLVTLLLNRGDYRDVSGLLKWKKIFFKYCSMGRKCSNMNMVIGVVLALKSYLERANTPQYSPPEFDSRDTTSRCSLATGRFWKSRMFGGRPVAFTLRPVAFNLRPVAFAQSRILTGRSVAIIE</sequence>
<dbReference type="AlphaFoldDB" id="A0AAD4ZE46"/>